<feature type="transmembrane region" description="Helical" evidence="1">
    <location>
        <begin position="17"/>
        <end position="38"/>
    </location>
</feature>
<proteinExistence type="predicted"/>
<name>A0A0V0HQ41_SOLCH</name>
<protein>
    <submittedName>
        <fullName evidence="2">Putative ovule protein</fullName>
    </submittedName>
</protein>
<organism evidence="2">
    <name type="scientific">Solanum chacoense</name>
    <name type="common">Chaco potato</name>
    <dbReference type="NCBI Taxonomy" id="4108"/>
    <lineage>
        <taxon>Eukaryota</taxon>
        <taxon>Viridiplantae</taxon>
        <taxon>Streptophyta</taxon>
        <taxon>Embryophyta</taxon>
        <taxon>Tracheophyta</taxon>
        <taxon>Spermatophyta</taxon>
        <taxon>Magnoliopsida</taxon>
        <taxon>eudicotyledons</taxon>
        <taxon>Gunneridae</taxon>
        <taxon>Pentapetalae</taxon>
        <taxon>asterids</taxon>
        <taxon>lamiids</taxon>
        <taxon>Solanales</taxon>
        <taxon>Solanaceae</taxon>
        <taxon>Solanoideae</taxon>
        <taxon>Solaneae</taxon>
        <taxon>Solanum</taxon>
    </lineage>
</organism>
<keyword evidence="1" id="KW-0812">Transmembrane</keyword>
<keyword evidence="1" id="KW-0472">Membrane</keyword>
<reference evidence="2" key="1">
    <citation type="submission" date="2015-12" db="EMBL/GenBank/DDBJ databases">
        <title>Gene expression during late stages of embryo sac development: a critical building block for successful pollen-pistil interactions.</title>
        <authorList>
            <person name="Liu Y."/>
            <person name="Joly V."/>
            <person name="Sabar M."/>
            <person name="Matton D.P."/>
        </authorList>
    </citation>
    <scope>NUCLEOTIDE SEQUENCE</scope>
</reference>
<sequence length="81" mass="9475">MNLCCKYSPWSLPYSSVALLLQGIFCFLNKVLCCLLHFPDRRYCKSQGRFLQLKLSCFRKIELVRGPIWYYALISMKSNSA</sequence>
<evidence type="ECO:0000313" key="2">
    <source>
        <dbReference type="EMBL" id="JAP22526.1"/>
    </source>
</evidence>
<keyword evidence="1" id="KW-1133">Transmembrane helix</keyword>
<accession>A0A0V0HQ41</accession>
<evidence type="ECO:0000256" key="1">
    <source>
        <dbReference type="SAM" id="Phobius"/>
    </source>
</evidence>
<dbReference type="EMBL" id="GEDG01016475">
    <property type="protein sequence ID" value="JAP22526.1"/>
    <property type="molecule type" value="Transcribed_RNA"/>
</dbReference>
<dbReference type="AlphaFoldDB" id="A0A0V0HQ41"/>